<evidence type="ECO:0000313" key="3">
    <source>
        <dbReference type="Proteomes" id="UP000277212"/>
    </source>
</evidence>
<gene>
    <name evidence="2" type="ORF">CDV36_013683</name>
</gene>
<organism evidence="2 3">
    <name type="scientific">Fusarium kuroshium</name>
    <dbReference type="NCBI Taxonomy" id="2010991"/>
    <lineage>
        <taxon>Eukaryota</taxon>
        <taxon>Fungi</taxon>
        <taxon>Dikarya</taxon>
        <taxon>Ascomycota</taxon>
        <taxon>Pezizomycotina</taxon>
        <taxon>Sordariomycetes</taxon>
        <taxon>Hypocreomycetidae</taxon>
        <taxon>Hypocreales</taxon>
        <taxon>Nectriaceae</taxon>
        <taxon>Fusarium</taxon>
        <taxon>Fusarium solani species complex</taxon>
    </lineage>
</organism>
<evidence type="ECO:0000256" key="1">
    <source>
        <dbReference type="SAM" id="MobiDB-lite"/>
    </source>
</evidence>
<feature type="compositionally biased region" description="Basic residues" evidence="1">
    <location>
        <begin position="1"/>
        <end position="12"/>
    </location>
</feature>
<feature type="region of interest" description="Disordered" evidence="1">
    <location>
        <begin position="1"/>
        <end position="59"/>
    </location>
</feature>
<name>A0A3M2RNC9_9HYPO</name>
<reference evidence="2 3" key="1">
    <citation type="submission" date="2017-06" db="EMBL/GenBank/DDBJ databases">
        <title>Comparative genomic analysis of Ambrosia Fusariam Clade fungi.</title>
        <authorList>
            <person name="Stajich J.E."/>
            <person name="Carrillo J."/>
            <person name="Kijimoto T."/>
            <person name="Eskalen A."/>
            <person name="O'Donnell K."/>
            <person name="Kasson M."/>
        </authorList>
    </citation>
    <scope>NUCLEOTIDE SEQUENCE [LARGE SCALE GENOMIC DNA]</scope>
    <source>
        <strain evidence="2">UCR3666</strain>
    </source>
</reference>
<keyword evidence="3" id="KW-1185">Reference proteome</keyword>
<proteinExistence type="predicted"/>
<evidence type="ECO:0000313" key="2">
    <source>
        <dbReference type="EMBL" id="RMJ06719.1"/>
    </source>
</evidence>
<protein>
    <submittedName>
        <fullName evidence="2">Uncharacterized protein</fullName>
    </submittedName>
</protein>
<accession>A0A3M2RNC9</accession>
<comment type="caution">
    <text evidence="2">The sequence shown here is derived from an EMBL/GenBank/DDBJ whole genome shotgun (WGS) entry which is preliminary data.</text>
</comment>
<sequence>MRRWQVRSRSKQAQHFNPQSPVPMPVQRGLQRSLSGQQGPLPALLGASQKVGTGEQDTELGRGVRSLWAEI</sequence>
<dbReference type="AlphaFoldDB" id="A0A3M2RNC9"/>
<dbReference type="EMBL" id="NKUJ01000393">
    <property type="protein sequence ID" value="RMJ06719.1"/>
    <property type="molecule type" value="Genomic_DNA"/>
</dbReference>
<dbReference type="Proteomes" id="UP000277212">
    <property type="component" value="Unassembled WGS sequence"/>
</dbReference>